<feature type="transmembrane region" description="Helical" evidence="1">
    <location>
        <begin position="7"/>
        <end position="26"/>
    </location>
</feature>
<keyword evidence="3" id="KW-1185">Reference proteome</keyword>
<dbReference type="EMBL" id="JBELPZ010000001">
    <property type="protein sequence ID" value="MFL9842986.1"/>
    <property type="molecule type" value="Genomic_DNA"/>
</dbReference>
<proteinExistence type="predicted"/>
<reference evidence="2 3" key="1">
    <citation type="submission" date="2024-06" db="EMBL/GenBank/DDBJ databases">
        <authorList>
            <person name="Kaempfer P."/>
            <person name="Viver T."/>
        </authorList>
    </citation>
    <scope>NUCLEOTIDE SEQUENCE [LARGE SCALE GENOMIC DNA]</scope>
    <source>
        <strain evidence="2 3">ST-119</strain>
    </source>
</reference>
<comment type="caution">
    <text evidence="2">The sequence shown here is derived from an EMBL/GenBank/DDBJ whole genome shotgun (WGS) entry which is preliminary data.</text>
</comment>
<accession>A0ABW8YUY7</accession>
<keyword evidence="1" id="KW-0812">Transmembrane</keyword>
<protein>
    <submittedName>
        <fullName evidence="2">Uncharacterized protein</fullName>
    </submittedName>
</protein>
<sequence length="77" mass="8773">MNKTVKALLYNFLGFAPLFILFLYVIDEFTGLSGFWVPLTAAVVSTIIAPKFQAVRLKGEQRIFMKWIFISGVKEVK</sequence>
<name>A0ABW8YUY7_9FLAO</name>
<keyword evidence="1" id="KW-0472">Membrane</keyword>
<feature type="transmembrane region" description="Helical" evidence="1">
    <location>
        <begin position="32"/>
        <end position="52"/>
    </location>
</feature>
<evidence type="ECO:0000313" key="3">
    <source>
        <dbReference type="Proteomes" id="UP001629156"/>
    </source>
</evidence>
<evidence type="ECO:0000313" key="2">
    <source>
        <dbReference type="EMBL" id="MFL9842986.1"/>
    </source>
</evidence>
<dbReference type="RefSeq" id="WP_408083218.1">
    <property type="nucleotide sequence ID" value="NZ_JBELPZ010000001.1"/>
</dbReference>
<evidence type="ECO:0000256" key="1">
    <source>
        <dbReference type="SAM" id="Phobius"/>
    </source>
</evidence>
<keyword evidence="1" id="KW-1133">Transmembrane helix</keyword>
<gene>
    <name evidence="2" type="ORF">ABS766_01010</name>
</gene>
<organism evidence="2 3">
    <name type="scientific">Flavobacterium rhizosphaerae</name>
    <dbReference type="NCBI Taxonomy" id="3163298"/>
    <lineage>
        <taxon>Bacteria</taxon>
        <taxon>Pseudomonadati</taxon>
        <taxon>Bacteroidota</taxon>
        <taxon>Flavobacteriia</taxon>
        <taxon>Flavobacteriales</taxon>
        <taxon>Flavobacteriaceae</taxon>
        <taxon>Flavobacterium</taxon>
    </lineage>
</organism>
<dbReference type="Proteomes" id="UP001629156">
    <property type="component" value="Unassembled WGS sequence"/>
</dbReference>